<feature type="signal peptide" evidence="2">
    <location>
        <begin position="1"/>
        <end position="21"/>
    </location>
</feature>
<comment type="caution">
    <text evidence="3">The sequence shown here is derived from an EMBL/GenBank/DDBJ whole genome shotgun (WGS) entry which is preliminary data.</text>
</comment>
<dbReference type="Proteomes" id="UP000823405">
    <property type="component" value="Unassembled WGS sequence"/>
</dbReference>
<evidence type="ECO:0000256" key="1">
    <source>
        <dbReference type="SAM" id="MobiDB-lite"/>
    </source>
</evidence>
<feature type="chain" id="PRO_5040509377" evidence="2">
    <location>
        <begin position="22"/>
        <end position="447"/>
    </location>
</feature>
<feature type="region of interest" description="Disordered" evidence="1">
    <location>
        <begin position="310"/>
        <end position="447"/>
    </location>
</feature>
<evidence type="ECO:0000313" key="4">
    <source>
        <dbReference type="Proteomes" id="UP000823405"/>
    </source>
</evidence>
<proteinExistence type="predicted"/>
<feature type="region of interest" description="Disordered" evidence="1">
    <location>
        <begin position="122"/>
        <end position="262"/>
    </location>
</feature>
<gene>
    <name evidence="3" type="ORF">BGZ97_001279</name>
</gene>
<evidence type="ECO:0000256" key="2">
    <source>
        <dbReference type="SAM" id="SignalP"/>
    </source>
</evidence>
<feature type="compositionally biased region" description="Low complexity" evidence="1">
    <location>
        <begin position="430"/>
        <end position="447"/>
    </location>
</feature>
<organism evidence="3 4">
    <name type="scientific">Linnemannia gamsii</name>
    <dbReference type="NCBI Taxonomy" id="64522"/>
    <lineage>
        <taxon>Eukaryota</taxon>
        <taxon>Fungi</taxon>
        <taxon>Fungi incertae sedis</taxon>
        <taxon>Mucoromycota</taxon>
        <taxon>Mortierellomycotina</taxon>
        <taxon>Mortierellomycetes</taxon>
        <taxon>Mortierellales</taxon>
        <taxon>Mortierellaceae</taxon>
        <taxon>Linnemannia</taxon>
    </lineage>
</organism>
<feature type="compositionally biased region" description="Basic and acidic residues" evidence="1">
    <location>
        <begin position="122"/>
        <end position="136"/>
    </location>
</feature>
<dbReference type="EMBL" id="JAAAIN010001258">
    <property type="protein sequence ID" value="KAG0304980.1"/>
    <property type="molecule type" value="Genomic_DNA"/>
</dbReference>
<feature type="non-terminal residue" evidence="3">
    <location>
        <position position="447"/>
    </location>
</feature>
<dbReference type="OrthoDB" id="2449887at2759"/>
<protein>
    <submittedName>
        <fullName evidence="3">Uncharacterized protein</fullName>
    </submittedName>
</protein>
<sequence length="447" mass="48038">MRLITIGLGACAIFALSTVQAQEAAAPADAGGKVILAEEMKKKVIYPSLSELESRVQIFNAFVADKHDLSAADKKVIAAEPKAKEEAKKTYPAAVAEKAKEVKEKKTTAAAAEEKKAAKLAKEKKMNAAEKKDVKEKKKAQKAFKASSAKKKSKAVKKTKGGHARKEKAGHHGKKAAAGHGNKKKAAGGHYYDKKQKEHNHQNQQKEHKQQHHQYADKLDHSHHQKSNTTTTKKKHPHAKQHHHQTKTHNNDKPTKTKHDDDDCIVYETITVVPRCKPTPSLCPFPVIDPLPDVDTGRIPNPFANIPPFGGLIPPIETDHPGVDSIANPAPGHGSILDNNDDDDEDDEYDEDDNSSILDGDDGGNDSFAPKPDLPLIPQPASNVGSAPDTSVAQPAPVDAPVRPVPSISETFDFPATLPGSLSNGDDDSISGGINPPSSSSANPELN</sequence>
<feature type="compositionally biased region" description="Polar residues" evidence="1">
    <location>
        <begin position="380"/>
        <end position="391"/>
    </location>
</feature>
<feature type="compositionally biased region" description="Acidic residues" evidence="1">
    <location>
        <begin position="339"/>
        <end position="364"/>
    </location>
</feature>
<keyword evidence="2" id="KW-0732">Signal</keyword>
<reference evidence="3" key="1">
    <citation type="journal article" date="2020" name="Fungal Divers.">
        <title>Resolving the Mortierellaceae phylogeny through synthesis of multi-gene phylogenetics and phylogenomics.</title>
        <authorList>
            <person name="Vandepol N."/>
            <person name="Liber J."/>
            <person name="Desiro A."/>
            <person name="Na H."/>
            <person name="Kennedy M."/>
            <person name="Barry K."/>
            <person name="Grigoriev I.V."/>
            <person name="Miller A.N."/>
            <person name="O'Donnell K."/>
            <person name="Stajich J.E."/>
            <person name="Bonito G."/>
        </authorList>
    </citation>
    <scope>NUCLEOTIDE SEQUENCE</scope>
    <source>
        <strain evidence="3">NVP60</strain>
    </source>
</reference>
<feature type="compositionally biased region" description="Low complexity" evidence="1">
    <location>
        <begin position="392"/>
        <end position="406"/>
    </location>
</feature>
<feature type="compositionally biased region" description="Basic residues" evidence="1">
    <location>
        <begin position="223"/>
        <end position="247"/>
    </location>
</feature>
<feature type="compositionally biased region" description="Basic and acidic residues" evidence="1">
    <location>
        <begin position="191"/>
        <end position="222"/>
    </location>
</feature>
<name>A0A9P6UJG2_9FUNG</name>
<keyword evidence="4" id="KW-1185">Reference proteome</keyword>
<accession>A0A9P6UJG2</accession>
<evidence type="ECO:0000313" key="3">
    <source>
        <dbReference type="EMBL" id="KAG0304980.1"/>
    </source>
</evidence>
<feature type="compositionally biased region" description="Basic and acidic residues" evidence="1">
    <location>
        <begin position="249"/>
        <end position="261"/>
    </location>
</feature>
<dbReference type="AlphaFoldDB" id="A0A9P6UJG2"/>
<feature type="compositionally biased region" description="Basic residues" evidence="1">
    <location>
        <begin position="137"/>
        <end position="187"/>
    </location>
</feature>